<evidence type="ECO:0000313" key="2">
    <source>
        <dbReference type="Proteomes" id="UP000182486"/>
    </source>
</evidence>
<evidence type="ECO:0000313" key="1">
    <source>
        <dbReference type="EMBL" id="OJF11697.1"/>
    </source>
</evidence>
<name>A0A1K0FFT1_9ACTN</name>
<reference evidence="1 2" key="1">
    <citation type="submission" date="2016-09" db="EMBL/GenBank/DDBJ databases">
        <title>Couchioplanes caeruleus draft genome sequence.</title>
        <authorList>
            <person name="Sheehan J."/>
            <person name="Caffrey P."/>
        </authorList>
    </citation>
    <scope>NUCLEOTIDE SEQUENCE [LARGE SCALE GENOMIC DNA]</scope>
    <source>
        <strain evidence="1 2">DSM 43634</strain>
    </source>
</reference>
<evidence type="ECO:0008006" key="3">
    <source>
        <dbReference type="Google" id="ProtNLM"/>
    </source>
</evidence>
<proteinExistence type="predicted"/>
<organism evidence="1 2">
    <name type="scientific">Couchioplanes caeruleus subsp. caeruleus</name>
    <dbReference type="NCBI Taxonomy" id="56427"/>
    <lineage>
        <taxon>Bacteria</taxon>
        <taxon>Bacillati</taxon>
        <taxon>Actinomycetota</taxon>
        <taxon>Actinomycetes</taxon>
        <taxon>Micromonosporales</taxon>
        <taxon>Micromonosporaceae</taxon>
        <taxon>Couchioplanes</taxon>
    </lineage>
</organism>
<dbReference type="EMBL" id="MEIA01000286">
    <property type="protein sequence ID" value="OJF11697.1"/>
    <property type="molecule type" value="Genomic_DNA"/>
</dbReference>
<keyword evidence="2" id="KW-1185">Reference proteome</keyword>
<sequence>MLMNPGEVVLDPAAAHPELAALRAALARRDWWSCRAVLDAAAPDARSRLLLWATGDGTIGDFPRIVWDSDATDSTAAALLALHLIHTGWEIRSGALAQHVSQDQFARFHDYLRRAEAVLIDATARQPRDPALWTARLTTARGLQLGQAETRRRYDRLVAADPHHLTGQLQYLQSLCPKWGGTWDHLHRWAWDSMLAAPPGAPQGVLVAEAHLEHMLGLEQTDPAASHAYLSDVTIREALHQAAHRSVWHPDFRREPGWVGTASTFAMVFALGRDHAAAAPVFAMLGDLATEHPWHYLEDDVVTTIRRYRRAALATGAVR</sequence>
<protein>
    <recommendedName>
        <fullName evidence="3">DUF4034 domain-containing protein</fullName>
    </recommendedName>
</protein>
<accession>A0A1K0FFT1</accession>
<comment type="caution">
    <text evidence="1">The sequence shown here is derived from an EMBL/GenBank/DDBJ whole genome shotgun (WGS) entry which is preliminary data.</text>
</comment>
<dbReference type="RefSeq" id="WP_071807794.1">
    <property type="nucleotide sequence ID" value="NZ_MEIA01000286.1"/>
</dbReference>
<dbReference type="AlphaFoldDB" id="A0A1K0FFT1"/>
<gene>
    <name evidence="1" type="ORF">BG844_24795</name>
</gene>
<dbReference type="Proteomes" id="UP000182486">
    <property type="component" value="Unassembled WGS sequence"/>
</dbReference>